<evidence type="ECO:0000313" key="3">
    <source>
        <dbReference type="Proteomes" id="UP000663828"/>
    </source>
</evidence>
<dbReference type="InterPro" id="IPR053169">
    <property type="entry name" value="MUG_Protein"/>
</dbReference>
<dbReference type="PANTHER" id="PTHR47791:SF3">
    <property type="entry name" value="MEIOTICALLY UP-REGULATED GENE 191 PROTEIN"/>
    <property type="match status" value="1"/>
</dbReference>
<reference evidence="2" key="1">
    <citation type="submission" date="2021-02" db="EMBL/GenBank/DDBJ databases">
        <authorList>
            <person name="Nowell W R."/>
        </authorList>
    </citation>
    <scope>NUCLEOTIDE SEQUENCE</scope>
</reference>
<dbReference type="Proteomes" id="UP000663828">
    <property type="component" value="Unassembled WGS sequence"/>
</dbReference>
<organism evidence="2 3">
    <name type="scientific">Adineta ricciae</name>
    <name type="common">Rotifer</name>
    <dbReference type="NCBI Taxonomy" id="249248"/>
    <lineage>
        <taxon>Eukaryota</taxon>
        <taxon>Metazoa</taxon>
        <taxon>Spiralia</taxon>
        <taxon>Gnathifera</taxon>
        <taxon>Rotifera</taxon>
        <taxon>Eurotatoria</taxon>
        <taxon>Bdelloidea</taxon>
        <taxon>Adinetida</taxon>
        <taxon>Adinetidae</taxon>
        <taxon>Adineta</taxon>
    </lineage>
</organism>
<dbReference type="SUPFAM" id="SSF48208">
    <property type="entry name" value="Six-hairpin glycosidases"/>
    <property type="match status" value="1"/>
</dbReference>
<dbReference type="PANTHER" id="PTHR47791">
    <property type="entry name" value="MEIOTICALLY UP-REGULATED GENE 191 PROTEIN"/>
    <property type="match status" value="1"/>
</dbReference>
<dbReference type="InterPro" id="IPR008928">
    <property type="entry name" value="6-hairpin_glycosidase_sf"/>
</dbReference>
<dbReference type="InterPro" id="IPR005198">
    <property type="entry name" value="Glyco_hydro_76"/>
</dbReference>
<dbReference type="AlphaFoldDB" id="A0A816EFJ0"/>
<keyword evidence="3" id="KW-1185">Reference proteome</keyword>
<dbReference type="GO" id="GO:0005975">
    <property type="term" value="P:carbohydrate metabolic process"/>
    <property type="evidence" value="ECO:0007669"/>
    <property type="project" value="InterPro"/>
</dbReference>
<feature type="chain" id="PRO_5032656149" description="Mannan endo-1,6-alpha-mannosidase" evidence="1">
    <location>
        <begin position="20"/>
        <end position="253"/>
    </location>
</feature>
<gene>
    <name evidence="2" type="ORF">XAT740_LOCUS55171</name>
</gene>
<sequence length="253" mass="29119">MILPLFISLICLLFVPLDTRSIINNTSSITVALNWADVTATRLVACYYHNLTGHWKREEPWQGGNTLESLANFLALQNSPVKYVFEHTFARTDIFAGGTCFDDMQWYLLAWIEIYEIDPKIKYLHRAELIFETVSKLAWDSIVCTGGLRWCPTRPYKNAITNELFLTSSMRLHPYASLLRKPLSYYLDWALKEWHWFEQTTMINNNYLINDGLNDDTCLNNNQTTWTYNQGVILSGLAMLANATNNATLLTIA</sequence>
<evidence type="ECO:0000256" key="1">
    <source>
        <dbReference type="SAM" id="SignalP"/>
    </source>
</evidence>
<protein>
    <recommendedName>
        <fullName evidence="4">Mannan endo-1,6-alpha-mannosidase</fullName>
    </recommendedName>
</protein>
<name>A0A816EFJ0_ADIRI</name>
<dbReference type="Gene3D" id="1.50.10.20">
    <property type="match status" value="1"/>
</dbReference>
<evidence type="ECO:0000313" key="2">
    <source>
        <dbReference type="EMBL" id="CAF1652048.1"/>
    </source>
</evidence>
<evidence type="ECO:0008006" key="4">
    <source>
        <dbReference type="Google" id="ProtNLM"/>
    </source>
</evidence>
<feature type="signal peptide" evidence="1">
    <location>
        <begin position="1"/>
        <end position="19"/>
    </location>
</feature>
<comment type="caution">
    <text evidence="2">The sequence shown here is derived from an EMBL/GenBank/DDBJ whole genome shotgun (WGS) entry which is preliminary data.</text>
</comment>
<feature type="non-terminal residue" evidence="2">
    <location>
        <position position="1"/>
    </location>
</feature>
<dbReference type="Pfam" id="PF03663">
    <property type="entry name" value="Glyco_hydro_76"/>
    <property type="match status" value="1"/>
</dbReference>
<dbReference type="EMBL" id="CAJNOR010010216">
    <property type="protein sequence ID" value="CAF1652048.1"/>
    <property type="molecule type" value="Genomic_DNA"/>
</dbReference>
<accession>A0A816EFJ0</accession>
<proteinExistence type="predicted"/>
<keyword evidence="1" id="KW-0732">Signal</keyword>